<organism evidence="2 3">
    <name type="scientific">Nocardioides marmoriginsengisoli</name>
    <dbReference type="NCBI Taxonomy" id="661483"/>
    <lineage>
        <taxon>Bacteria</taxon>
        <taxon>Bacillati</taxon>
        <taxon>Actinomycetota</taxon>
        <taxon>Actinomycetes</taxon>
        <taxon>Propionibacteriales</taxon>
        <taxon>Nocardioidaceae</taxon>
        <taxon>Nocardioides</taxon>
    </lineage>
</organism>
<reference evidence="2 3" key="1">
    <citation type="submission" date="2018-11" db="EMBL/GenBank/DDBJ databases">
        <authorList>
            <person name="Li F."/>
        </authorList>
    </citation>
    <scope>NUCLEOTIDE SEQUENCE [LARGE SCALE GENOMIC DNA]</scope>
    <source>
        <strain evidence="2 3">Gsoil 097</strain>
    </source>
</reference>
<evidence type="ECO:0000313" key="3">
    <source>
        <dbReference type="Proteomes" id="UP000267128"/>
    </source>
</evidence>
<accession>A0A3N0CFF8</accession>
<feature type="transmembrane region" description="Helical" evidence="1">
    <location>
        <begin position="61"/>
        <end position="83"/>
    </location>
</feature>
<dbReference type="Proteomes" id="UP000267128">
    <property type="component" value="Unassembled WGS sequence"/>
</dbReference>
<name>A0A3N0CFF8_9ACTN</name>
<keyword evidence="1" id="KW-0812">Transmembrane</keyword>
<dbReference type="EMBL" id="RJSE01000007">
    <property type="protein sequence ID" value="RNL61971.1"/>
    <property type="molecule type" value="Genomic_DNA"/>
</dbReference>
<evidence type="ECO:0000313" key="2">
    <source>
        <dbReference type="EMBL" id="RNL61971.1"/>
    </source>
</evidence>
<keyword evidence="3" id="KW-1185">Reference proteome</keyword>
<gene>
    <name evidence="2" type="ORF">EFK50_09070</name>
</gene>
<keyword evidence="1" id="KW-0472">Membrane</keyword>
<sequence length="210" mass="21695">MTDDGFDADDETRRQLHALDPARSLAPADADALAQILEDTMSQSTHEPANGTDPARNVRRLALLGGAAAAVLALAVGVGISLADDDDPAKSPGPGVDLTVTKLTAGPPVSAKCMAPEASSIAAQEIAFEGEVTEIADGVVTLTALQFFQGPATDLVEVAEPDQTMSEMPVDFQVGKVYLVGATRGEVSICGLSGLATDDLRILYDEAFAK</sequence>
<keyword evidence="1" id="KW-1133">Transmembrane helix</keyword>
<dbReference type="AlphaFoldDB" id="A0A3N0CFF8"/>
<comment type="caution">
    <text evidence="2">The sequence shown here is derived from an EMBL/GenBank/DDBJ whole genome shotgun (WGS) entry which is preliminary data.</text>
</comment>
<dbReference type="RefSeq" id="WP_123227266.1">
    <property type="nucleotide sequence ID" value="NZ_RJSE01000007.1"/>
</dbReference>
<evidence type="ECO:0000256" key="1">
    <source>
        <dbReference type="SAM" id="Phobius"/>
    </source>
</evidence>
<proteinExistence type="predicted"/>
<dbReference type="OrthoDB" id="5117757at2"/>
<protein>
    <submittedName>
        <fullName evidence="2">Uncharacterized protein</fullName>
    </submittedName>
</protein>